<protein>
    <recommendedName>
        <fullName evidence="4">Holin</fullName>
    </recommendedName>
</protein>
<accession>A0A1Y1Q8Q5</accession>
<gene>
    <name evidence="2" type="ORF">BWK73_49765</name>
</gene>
<dbReference type="AlphaFoldDB" id="A0A1Y1Q8Q5"/>
<feature type="transmembrane region" description="Helical" evidence="1">
    <location>
        <begin position="7"/>
        <end position="25"/>
    </location>
</feature>
<evidence type="ECO:0000313" key="3">
    <source>
        <dbReference type="Proteomes" id="UP000192491"/>
    </source>
</evidence>
<reference evidence="2 3" key="1">
    <citation type="submission" date="2017-01" db="EMBL/GenBank/DDBJ databases">
        <title>Novel large sulfur bacteria in the metagenomes of groundwater-fed chemosynthetic microbial mats in the Lake Huron basin.</title>
        <authorList>
            <person name="Sharrar A.M."/>
            <person name="Flood B.E."/>
            <person name="Bailey J.V."/>
            <person name="Jones D.S."/>
            <person name="Biddanda B."/>
            <person name="Ruberg S.A."/>
            <person name="Marcus D.N."/>
            <person name="Dick G.J."/>
        </authorList>
    </citation>
    <scope>NUCLEOTIDE SEQUENCE [LARGE SCALE GENOMIC DNA]</scope>
    <source>
        <strain evidence="2">A8</strain>
    </source>
</reference>
<organism evidence="2 3">
    <name type="scientific">Thiothrix lacustris</name>
    <dbReference type="NCBI Taxonomy" id="525917"/>
    <lineage>
        <taxon>Bacteria</taxon>
        <taxon>Pseudomonadati</taxon>
        <taxon>Pseudomonadota</taxon>
        <taxon>Gammaproteobacteria</taxon>
        <taxon>Thiotrichales</taxon>
        <taxon>Thiotrichaceae</taxon>
        <taxon>Thiothrix</taxon>
    </lineage>
</organism>
<proteinExistence type="predicted"/>
<dbReference type="Proteomes" id="UP000192491">
    <property type="component" value="Unassembled WGS sequence"/>
</dbReference>
<feature type="transmembrane region" description="Helical" evidence="1">
    <location>
        <begin position="45"/>
        <end position="64"/>
    </location>
</feature>
<evidence type="ECO:0000313" key="2">
    <source>
        <dbReference type="EMBL" id="OQW99813.1"/>
    </source>
</evidence>
<keyword evidence="1" id="KW-1133">Transmembrane helix</keyword>
<name>A0A1Y1Q8Q5_9GAMM</name>
<evidence type="ECO:0008006" key="4">
    <source>
        <dbReference type="Google" id="ProtNLM"/>
    </source>
</evidence>
<dbReference type="EMBL" id="MTEJ01000682">
    <property type="protein sequence ID" value="OQW99813.1"/>
    <property type="molecule type" value="Genomic_DNA"/>
</dbReference>
<keyword evidence="1" id="KW-0472">Membrane</keyword>
<comment type="caution">
    <text evidence="2">The sequence shown here is derived from an EMBL/GenBank/DDBJ whole genome shotgun (WGS) entry which is preliminary data.</text>
</comment>
<evidence type="ECO:0000256" key="1">
    <source>
        <dbReference type="SAM" id="Phobius"/>
    </source>
</evidence>
<sequence length="72" mass="7907">MKQQHYIPLWTKIFLPIAIVTNLLFPWADSFAAINQYQPDAVPLVLALLACWLAATIISLAHCVKGALSGES</sequence>
<keyword evidence="1" id="KW-0812">Transmembrane</keyword>